<sequence length="391" mass="43012">MATPSEVGLTDAKGRERVNSSAESETASAELGPFAGENGKTADQYVEPAPVHAFQRAIIPQNGCVRRRWNNASTKCKVCVVVSVVLSLVIVAFGITALVWYFTVFKNRAVKLPPPCTANCSKVDHSLWADVLREHTNVTSIDGVELVGVRYASIKRGPSEKLDKYLEMIGDLDFATLGSMDALALSLNAYNAWTVDLITRNAGVKSIRDIGTLWRPVWKIRFAKINAQKVTLDEVEHEVIRKRWQDARVHAAVNCASVSCPDLMQVPYNEPGLDGQLQSATIRWLSSSSKGAHAKVEENVVYLNPIMSDWYTGDFTRDSPDGSLLGWVAKYMDMIDTSIASFMRESLPRVNSMNYNWNLNIVGTWEGMKSDTASSYRALSVAMAAAVGLAL</sequence>
<evidence type="ECO:0000256" key="1">
    <source>
        <dbReference type="SAM" id="MobiDB-lite"/>
    </source>
</evidence>
<dbReference type="OrthoDB" id="566844at2759"/>
<dbReference type="Proteomes" id="UP000660262">
    <property type="component" value="Unassembled WGS sequence"/>
</dbReference>
<feature type="transmembrane region" description="Helical" evidence="2">
    <location>
        <begin position="78"/>
        <end position="102"/>
    </location>
</feature>
<dbReference type="InterPro" id="IPR006869">
    <property type="entry name" value="DUF547"/>
</dbReference>
<proteinExistence type="predicted"/>
<evidence type="ECO:0000256" key="2">
    <source>
        <dbReference type="SAM" id="Phobius"/>
    </source>
</evidence>
<evidence type="ECO:0000313" key="5">
    <source>
        <dbReference type="Proteomes" id="UP000660262"/>
    </source>
</evidence>
<keyword evidence="2" id="KW-1133">Transmembrane helix</keyword>
<dbReference type="Pfam" id="PF04784">
    <property type="entry name" value="DUF547"/>
    <property type="match status" value="1"/>
</dbReference>
<dbReference type="AlphaFoldDB" id="A0A830HEF9"/>
<gene>
    <name evidence="4" type="ORF">PPROV_000363500</name>
</gene>
<dbReference type="PANTHER" id="PTHR46361">
    <property type="entry name" value="ELECTRON CARRIER/ PROTEIN DISULFIDE OXIDOREDUCTASE"/>
    <property type="match status" value="1"/>
</dbReference>
<feature type="region of interest" description="Disordered" evidence="1">
    <location>
        <begin position="1"/>
        <end position="36"/>
    </location>
</feature>
<dbReference type="EMBL" id="BNJQ01000008">
    <property type="protein sequence ID" value="GHP04883.1"/>
    <property type="molecule type" value="Genomic_DNA"/>
</dbReference>
<dbReference type="PANTHER" id="PTHR46361:SF3">
    <property type="entry name" value="ELECTRON CARRIER_ PROTEIN DISULFIDE OXIDOREDUCTASE"/>
    <property type="match status" value="1"/>
</dbReference>
<keyword evidence="2" id="KW-0472">Membrane</keyword>
<evidence type="ECO:0000259" key="3">
    <source>
        <dbReference type="Pfam" id="PF04784"/>
    </source>
</evidence>
<keyword evidence="2" id="KW-0812">Transmembrane</keyword>
<keyword evidence="5" id="KW-1185">Reference proteome</keyword>
<organism evidence="4 5">
    <name type="scientific">Pycnococcus provasolii</name>
    <dbReference type="NCBI Taxonomy" id="41880"/>
    <lineage>
        <taxon>Eukaryota</taxon>
        <taxon>Viridiplantae</taxon>
        <taxon>Chlorophyta</taxon>
        <taxon>Pseudoscourfieldiophyceae</taxon>
        <taxon>Pseudoscourfieldiales</taxon>
        <taxon>Pycnococcaceae</taxon>
        <taxon>Pycnococcus</taxon>
    </lineage>
</organism>
<reference evidence="4" key="1">
    <citation type="submission" date="2020-10" db="EMBL/GenBank/DDBJ databases">
        <title>Unveiling of a novel bifunctional photoreceptor, Dualchrome1, isolated from a cosmopolitan green alga.</title>
        <authorList>
            <person name="Suzuki S."/>
            <person name="Kawachi M."/>
        </authorList>
    </citation>
    <scope>NUCLEOTIDE SEQUENCE</scope>
    <source>
        <strain evidence="4">NIES 2893</strain>
    </source>
</reference>
<name>A0A830HEF9_9CHLO</name>
<protein>
    <recommendedName>
        <fullName evidence="3">DUF547 domain-containing protein</fullName>
    </recommendedName>
</protein>
<accession>A0A830HEF9</accession>
<feature type="compositionally biased region" description="Low complexity" evidence="1">
    <location>
        <begin position="20"/>
        <end position="30"/>
    </location>
</feature>
<evidence type="ECO:0000313" key="4">
    <source>
        <dbReference type="EMBL" id="GHP04883.1"/>
    </source>
</evidence>
<feature type="domain" description="DUF547" evidence="3">
    <location>
        <begin position="180"/>
        <end position="284"/>
    </location>
</feature>
<comment type="caution">
    <text evidence="4">The sequence shown here is derived from an EMBL/GenBank/DDBJ whole genome shotgun (WGS) entry which is preliminary data.</text>
</comment>